<dbReference type="Gene3D" id="1.10.10.1450">
    <property type="match status" value="1"/>
</dbReference>
<reference evidence="6" key="1">
    <citation type="submission" date="2020-09" db="EMBL/GenBank/DDBJ databases">
        <authorList>
            <person name="Kikuchi T."/>
        </authorList>
    </citation>
    <scope>NUCLEOTIDE SEQUENCE</scope>
    <source>
        <strain evidence="6">SH1</strain>
    </source>
</reference>
<feature type="coiled-coil region" evidence="1">
    <location>
        <begin position="460"/>
        <end position="554"/>
    </location>
</feature>
<dbReference type="CDD" id="cd00047">
    <property type="entry name" value="PTPc"/>
    <property type="match status" value="1"/>
</dbReference>
<evidence type="ECO:0000259" key="3">
    <source>
        <dbReference type="PROSITE" id="PS50006"/>
    </source>
</evidence>
<feature type="region of interest" description="Disordered" evidence="2">
    <location>
        <begin position="626"/>
        <end position="649"/>
    </location>
</feature>
<dbReference type="GO" id="GO:0003676">
    <property type="term" value="F:nucleic acid binding"/>
    <property type="evidence" value="ECO:0007669"/>
    <property type="project" value="InterPro"/>
</dbReference>
<dbReference type="OrthoDB" id="687730at2759"/>
<dbReference type="Proteomes" id="UP000783686">
    <property type="component" value="Unassembled WGS sequence"/>
</dbReference>
<dbReference type="PROSITE" id="PS50006">
    <property type="entry name" value="FHA_DOMAIN"/>
    <property type="match status" value="1"/>
</dbReference>
<dbReference type="EMBL" id="CAJFDH010000004">
    <property type="protein sequence ID" value="CAD5218710.1"/>
    <property type="molecule type" value="Genomic_DNA"/>
</dbReference>
<dbReference type="InterPro" id="IPR000242">
    <property type="entry name" value="PTP_cat"/>
</dbReference>
<dbReference type="EMBL" id="CAJFCW020000004">
    <property type="protein sequence ID" value="CAG9111425.1"/>
    <property type="molecule type" value="Genomic_DNA"/>
</dbReference>
<dbReference type="InterPro" id="IPR036397">
    <property type="entry name" value="RNaseH_sf"/>
</dbReference>
<dbReference type="InterPro" id="IPR000253">
    <property type="entry name" value="FHA_dom"/>
</dbReference>
<dbReference type="Pfam" id="PF17906">
    <property type="entry name" value="HTH_48"/>
    <property type="match status" value="1"/>
</dbReference>
<dbReference type="PANTHER" id="PTHR46163">
    <property type="entry name" value="TYROSINE-PROTEIN PHOSPHATASE-RELATED"/>
    <property type="match status" value="1"/>
</dbReference>
<evidence type="ECO:0000259" key="4">
    <source>
        <dbReference type="PROSITE" id="PS50055"/>
    </source>
</evidence>
<feature type="compositionally biased region" description="Low complexity" evidence="2">
    <location>
        <begin position="721"/>
        <end position="739"/>
    </location>
</feature>
<feature type="compositionally biased region" description="Basic and acidic residues" evidence="2">
    <location>
        <begin position="564"/>
        <end position="583"/>
    </location>
</feature>
<keyword evidence="1" id="KW-0175">Coiled coil</keyword>
<name>A0A811KTD4_9BILA</name>
<feature type="compositionally biased region" description="Low complexity" evidence="2">
    <location>
        <begin position="632"/>
        <end position="647"/>
    </location>
</feature>
<evidence type="ECO:0008006" key="8">
    <source>
        <dbReference type="Google" id="ProtNLM"/>
    </source>
</evidence>
<gene>
    <name evidence="6" type="ORF">BOKJ2_LOCUS7920</name>
</gene>
<dbReference type="CDD" id="cd21911">
    <property type="entry name" value="CC1_SLMAP"/>
    <property type="match status" value="1"/>
</dbReference>
<dbReference type="InterPro" id="IPR041426">
    <property type="entry name" value="Mos1_HTH"/>
</dbReference>
<feature type="domain" description="Tyrosine specific protein phosphatases" evidence="5">
    <location>
        <begin position="1011"/>
        <end position="1082"/>
    </location>
</feature>
<dbReference type="SUPFAM" id="SSF49879">
    <property type="entry name" value="SMAD/FHA domain"/>
    <property type="match status" value="1"/>
</dbReference>
<dbReference type="InterPro" id="IPR000387">
    <property type="entry name" value="Tyr_Pase_dom"/>
</dbReference>
<dbReference type="CDD" id="cd22679">
    <property type="entry name" value="FHA_SLMAP"/>
    <property type="match status" value="1"/>
</dbReference>
<evidence type="ECO:0000313" key="6">
    <source>
        <dbReference type="EMBL" id="CAD5218710.1"/>
    </source>
</evidence>
<proteinExistence type="predicted"/>
<dbReference type="Pfam" id="PF00498">
    <property type="entry name" value="FHA"/>
    <property type="match status" value="1"/>
</dbReference>
<dbReference type="InterPro" id="IPR016130">
    <property type="entry name" value="Tyr_Pase_AS"/>
</dbReference>
<dbReference type="InterPro" id="IPR008984">
    <property type="entry name" value="SMAD_FHA_dom_sf"/>
</dbReference>
<dbReference type="InterPro" id="IPR003595">
    <property type="entry name" value="Tyr_Pase_cat"/>
</dbReference>
<keyword evidence="7" id="KW-1185">Reference proteome</keyword>
<dbReference type="AlphaFoldDB" id="A0A811KTD4"/>
<dbReference type="SUPFAM" id="SSF52799">
    <property type="entry name" value="(Phosphotyrosine protein) phosphatases II"/>
    <property type="match status" value="1"/>
</dbReference>
<organism evidence="6 7">
    <name type="scientific">Bursaphelenchus okinawaensis</name>
    <dbReference type="NCBI Taxonomy" id="465554"/>
    <lineage>
        <taxon>Eukaryota</taxon>
        <taxon>Metazoa</taxon>
        <taxon>Ecdysozoa</taxon>
        <taxon>Nematoda</taxon>
        <taxon>Chromadorea</taxon>
        <taxon>Rhabditida</taxon>
        <taxon>Tylenchina</taxon>
        <taxon>Tylenchomorpha</taxon>
        <taxon>Aphelenchoidea</taxon>
        <taxon>Aphelenchoididae</taxon>
        <taxon>Bursaphelenchus</taxon>
    </lineage>
</organism>
<dbReference type="PROSITE" id="PS50056">
    <property type="entry name" value="TYR_PHOSPHATASE_2"/>
    <property type="match status" value="1"/>
</dbReference>
<dbReference type="SMART" id="SM00404">
    <property type="entry name" value="PTPc_motif"/>
    <property type="match status" value="1"/>
</dbReference>
<dbReference type="Pfam" id="PF00102">
    <property type="entry name" value="Y_phosphatase"/>
    <property type="match status" value="1"/>
</dbReference>
<dbReference type="PROSITE" id="PS00383">
    <property type="entry name" value="TYR_PHOSPHATASE_1"/>
    <property type="match status" value="1"/>
</dbReference>
<dbReference type="Gene3D" id="3.90.190.10">
    <property type="entry name" value="Protein tyrosine phosphatase superfamily"/>
    <property type="match status" value="1"/>
</dbReference>
<protein>
    <recommendedName>
        <fullName evidence="8">FHA domain-containing protein</fullName>
    </recommendedName>
</protein>
<dbReference type="GO" id="GO:0004725">
    <property type="term" value="F:protein tyrosine phosphatase activity"/>
    <property type="evidence" value="ECO:0007669"/>
    <property type="project" value="InterPro"/>
</dbReference>
<evidence type="ECO:0000256" key="2">
    <source>
        <dbReference type="SAM" id="MobiDB-lite"/>
    </source>
</evidence>
<dbReference type="PRINTS" id="PR00700">
    <property type="entry name" value="PRTYPHPHTASE"/>
</dbReference>
<evidence type="ECO:0000313" key="7">
    <source>
        <dbReference type="Proteomes" id="UP000614601"/>
    </source>
</evidence>
<dbReference type="Proteomes" id="UP000614601">
    <property type="component" value="Unassembled WGS sequence"/>
</dbReference>
<feature type="domain" description="Tyrosine-protein phosphatase" evidence="4">
    <location>
        <begin position="832"/>
        <end position="1091"/>
    </location>
</feature>
<sequence>MEKSRLRVIIWNEFKRGNTAAETFRIIKENEGKNFVSYSTVTRWFAKFRVDDEKLEDKPRAGRPSKLDKDALRRKIEDDPHITIRELEELLNCGKSTIGDHLKAMGMVKKLDKWVPHNLTDLQKAKRRCASEKLLQRCKNEEFLDRIVTIDEKYAVTVVKMSLATSSFFTNNLNGLNSSFGSSSTLIDEHSQLDLSNKPQKPQNINSNGLKNKLANNVMSGPLAVLTPSSNSHYFEERRVPVSRDEEHAVKIGRAVARIQPSLNNAIFDCKVLSRNHALLWFDDGHFYIKDTRSSNGTFVNNLRLSNSGEESAPKVLFSGDVLQLGVEIVDSSKNVASGCITCVIKLIDDKGKELLPDIPNGILTRPSVSIAHEEIPPNHTLISNEKLFLLSQYMKEIKFKDHLLNNKLKNLENVLSSTREAAEAGWQALINEERLLSRIEVLEAQLAVQSTKGFSVSAIAEVREEIKQAYEDRTKAELAAKDSIRRAEEQLYETSMRVHEMENMIMNLEEENLHLKQKCAMYEGEVSAQREENSNLSNEMKRLVKENEAAKAEKPMFMVSKVDSQEHKENSEVKVEVQEKAKSLSPDDQTELCSLTEAKPATALLKPPVFYQQAQVQTDDALLETSVDSASESTQSNTSSSSQNESQIRNKDQEAEYLLYSVLPLALIIAWILYPFNLAGNYIHSWIGGEQPAVTNSYAGKNDGKTPASDSKTSDETSESESSTDSTHSTSKSDNSSDVSEKHQRTHSIMANRKTKAVGGGRRKYTEGMAAQCSVDKHGGAATEKRMTTIPAKFVHRGKSEVSEHSKPANAKQVVVKEWITKTLSGGLRELRSQFITKVKKYNSSGSTDAFNDADNNNKNRYDDVVLLDKTRVKVTINPDNDDYIHASMVEIKPKELSYICAQGPIENTVMQFWLMCIQEEVAVILQLCANTEKGKEKCSDYMPKEKGESATYGVVEVKLVDQKKNIPGAKKVVRSKLQVTFKEKTNTITHILYTGWPDHSVPESVGTCREVRNMVHKLYEKKPIVVHCSAGIGRTGTFVAAEMVLSKLVDDQNTDFTLADILRTLRDQRVQAVQNDQQFTFVLRFVIDILIAEDLLNKNSKVSEFLTDFEDLIERKRKLEKQKDD</sequence>
<dbReference type="InterPro" id="IPR052782">
    <property type="entry name" value="Oocyte-zygote_transition_reg"/>
</dbReference>
<dbReference type="Gene3D" id="3.30.420.10">
    <property type="entry name" value="Ribonuclease H-like superfamily/Ribonuclease H"/>
    <property type="match status" value="1"/>
</dbReference>
<comment type="caution">
    <text evidence="6">The sequence shown here is derived from an EMBL/GenBank/DDBJ whole genome shotgun (WGS) entry which is preliminary data.</text>
</comment>
<dbReference type="SMART" id="SM00194">
    <property type="entry name" value="PTPc"/>
    <property type="match status" value="1"/>
</dbReference>
<dbReference type="PROSITE" id="PS50055">
    <property type="entry name" value="TYR_PHOSPHATASE_PTP"/>
    <property type="match status" value="1"/>
</dbReference>
<feature type="domain" description="FHA" evidence="3">
    <location>
        <begin position="250"/>
        <end position="305"/>
    </location>
</feature>
<accession>A0A811KTD4</accession>
<feature type="region of interest" description="Disordered" evidence="2">
    <location>
        <begin position="564"/>
        <end position="592"/>
    </location>
</feature>
<dbReference type="InterPro" id="IPR029021">
    <property type="entry name" value="Prot-tyrosine_phosphatase-like"/>
</dbReference>
<dbReference type="SMART" id="SM00240">
    <property type="entry name" value="FHA"/>
    <property type="match status" value="1"/>
</dbReference>
<dbReference type="Gene3D" id="2.60.200.20">
    <property type="match status" value="1"/>
</dbReference>
<evidence type="ECO:0000259" key="5">
    <source>
        <dbReference type="PROSITE" id="PS50056"/>
    </source>
</evidence>
<feature type="region of interest" description="Disordered" evidence="2">
    <location>
        <begin position="699"/>
        <end position="764"/>
    </location>
</feature>
<evidence type="ECO:0000256" key="1">
    <source>
        <dbReference type="SAM" id="Coils"/>
    </source>
</evidence>